<dbReference type="Pfam" id="PF00535">
    <property type="entry name" value="Glycos_transf_2"/>
    <property type="match status" value="1"/>
</dbReference>
<evidence type="ECO:0000256" key="3">
    <source>
        <dbReference type="ARBA" id="ARBA00022679"/>
    </source>
</evidence>
<evidence type="ECO:0000313" key="5">
    <source>
        <dbReference type="EMBL" id="MDG4476039.1"/>
    </source>
</evidence>
<name>A0A9X4MEE6_9BACT</name>
<dbReference type="RefSeq" id="WP_307633008.1">
    <property type="nucleotide sequence ID" value="NZ_JAPHEH010000001.1"/>
</dbReference>
<dbReference type="PANTHER" id="PTHR43685">
    <property type="entry name" value="GLYCOSYLTRANSFERASE"/>
    <property type="match status" value="1"/>
</dbReference>
<evidence type="ECO:0000313" key="6">
    <source>
        <dbReference type="Proteomes" id="UP001154240"/>
    </source>
</evidence>
<dbReference type="AlphaFoldDB" id="A0A9X4MEE6"/>
<dbReference type="GO" id="GO:0016757">
    <property type="term" value="F:glycosyltransferase activity"/>
    <property type="evidence" value="ECO:0007669"/>
    <property type="project" value="UniProtKB-KW"/>
</dbReference>
<dbReference type="InterPro" id="IPR001173">
    <property type="entry name" value="Glyco_trans_2-like"/>
</dbReference>
<dbReference type="PANTHER" id="PTHR43685:SF5">
    <property type="entry name" value="GLYCOSYLTRANSFERASE EPSE-RELATED"/>
    <property type="match status" value="1"/>
</dbReference>
<protein>
    <submittedName>
        <fullName evidence="5">Glycosyltransferase</fullName>
        <ecNumber evidence="5">2.4.-.-</ecNumber>
    </submittedName>
</protein>
<reference evidence="5" key="2">
    <citation type="submission" date="2022-10" db="EMBL/GenBank/DDBJ databases">
        <authorList>
            <person name="Aronson H.S."/>
        </authorList>
    </citation>
    <scope>NUCLEOTIDE SEQUENCE</scope>
    <source>
        <strain evidence="5">RS19-109</strain>
    </source>
</reference>
<sequence>MNNPAEDHVADAHVPSISVVLPVYNGEQYLAEAIDSILAQSFTDFELIMIDDGSTDGSLEIMQQYQKRDARIRLVARENRNLATTLNDLIGLARGKWIARMDQDDISLPFRFERQMAWLEKTGADICGSWVRFFGSWDHRVWKGYQTDQAIKMDMLFRSPFVHPSVMMRTDSVMRLQYDKKYEKAEDYNLWVQAAISGWKMSNIPEVLFLYRKHVSQISIKSAEIQKKLGEDIQRKYWDSLSEYYGLGSVGAEEILNLANAREKTDMSGVEDIFKKLLRQNVGEARRAIMDNAARLYSRSVPDCLGVGARWRRLNRLFGSGIAIGMSLRLWLICFFRIRHDGALHNALRRFIFR</sequence>
<dbReference type="Proteomes" id="UP001154240">
    <property type="component" value="Unassembled WGS sequence"/>
</dbReference>
<keyword evidence="3 5" id="KW-0808">Transferase</keyword>
<evidence type="ECO:0000256" key="1">
    <source>
        <dbReference type="ARBA" id="ARBA00006739"/>
    </source>
</evidence>
<dbReference type="InterPro" id="IPR029044">
    <property type="entry name" value="Nucleotide-diphossugar_trans"/>
</dbReference>
<evidence type="ECO:0000256" key="2">
    <source>
        <dbReference type="ARBA" id="ARBA00022676"/>
    </source>
</evidence>
<dbReference type="EMBL" id="JAPHEH010000001">
    <property type="protein sequence ID" value="MDG4476039.1"/>
    <property type="molecule type" value="Genomic_DNA"/>
</dbReference>
<gene>
    <name evidence="5" type="ORF">OLX77_07700</name>
</gene>
<comment type="caution">
    <text evidence="5">The sequence shown here is derived from an EMBL/GenBank/DDBJ whole genome shotgun (WGS) entry which is preliminary data.</text>
</comment>
<accession>A0A9X4MEE6</accession>
<dbReference type="InterPro" id="IPR050834">
    <property type="entry name" value="Glycosyltransf_2"/>
</dbReference>
<keyword evidence="6" id="KW-1185">Reference proteome</keyword>
<comment type="similarity">
    <text evidence="1">Belongs to the glycosyltransferase 2 family.</text>
</comment>
<dbReference type="Gene3D" id="3.90.550.10">
    <property type="entry name" value="Spore Coat Polysaccharide Biosynthesis Protein SpsA, Chain A"/>
    <property type="match status" value="1"/>
</dbReference>
<feature type="domain" description="Glycosyltransferase 2-like" evidence="4">
    <location>
        <begin position="18"/>
        <end position="168"/>
    </location>
</feature>
<keyword evidence="2 5" id="KW-0328">Glycosyltransferase</keyword>
<dbReference type="SUPFAM" id="SSF53448">
    <property type="entry name" value="Nucleotide-diphospho-sugar transferases"/>
    <property type="match status" value="1"/>
</dbReference>
<proteinExistence type="inferred from homology"/>
<dbReference type="EC" id="2.4.-.-" evidence="5"/>
<organism evidence="5 6">
    <name type="scientific">Thiovibrio frasassiensis</name>
    <dbReference type="NCBI Taxonomy" id="2984131"/>
    <lineage>
        <taxon>Bacteria</taxon>
        <taxon>Pseudomonadati</taxon>
        <taxon>Thermodesulfobacteriota</taxon>
        <taxon>Desulfobulbia</taxon>
        <taxon>Desulfobulbales</taxon>
        <taxon>Thiovibrionaceae</taxon>
        <taxon>Thiovibrio</taxon>
    </lineage>
</organism>
<evidence type="ECO:0000259" key="4">
    <source>
        <dbReference type="Pfam" id="PF00535"/>
    </source>
</evidence>
<reference evidence="5" key="1">
    <citation type="journal article" date="2022" name="bioRxiv">
        <title>Thiovibrio frasassiensisgen. nov., sp. nov., an autotrophic, elemental sulfur disproportionating bacterium isolated from sulfidic karst sediment, and proposal of Thiovibrionaceae fam. nov.</title>
        <authorList>
            <person name="Aronson H."/>
            <person name="Thomas C."/>
            <person name="Bhattacharyya M."/>
            <person name="Eckstein S."/>
            <person name="Jensen S."/>
            <person name="Barco R."/>
            <person name="Macalady J."/>
            <person name="Amend J."/>
        </authorList>
    </citation>
    <scope>NUCLEOTIDE SEQUENCE</scope>
    <source>
        <strain evidence="5">RS19-109</strain>
    </source>
</reference>